<reference evidence="2 3" key="1">
    <citation type="journal article" date="2023" name="G3 (Bethesda)">
        <title>A chromosome-length genome assembly and annotation of blackberry (Rubus argutus, cv. 'Hillquist').</title>
        <authorList>
            <person name="Bruna T."/>
            <person name="Aryal R."/>
            <person name="Dudchenko O."/>
            <person name="Sargent D.J."/>
            <person name="Mead D."/>
            <person name="Buti M."/>
            <person name="Cavallini A."/>
            <person name="Hytonen T."/>
            <person name="Andres J."/>
            <person name="Pham M."/>
            <person name="Weisz D."/>
            <person name="Mascagni F."/>
            <person name="Usai G."/>
            <person name="Natali L."/>
            <person name="Bassil N."/>
            <person name="Fernandez G.E."/>
            <person name="Lomsadze A."/>
            <person name="Armour M."/>
            <person name="Olukolu B."/>
            <person name="Poorten T."/>
            <person name="Britton C."/>
            <person name="Davik J."/>
            <person name="Ashrafi H."/>
            <person name="Aiden E.L."/>
            <person name="Borodovsky M."/>
            <person name="Worthington M."/>
        </authorList>
    </citation>
    <scope>NUCLEOTIDE SEQUENCE [LARGE SCALE GENOMIC DNA]</scope>
    <source>
        <strain evidence="2">PI 553951</strain>
    </source>
</reference>
<evidence type="ECO:0000313" key="3">
    <source>
        <dbReference type="Proteomes" id="UP001457282"/>
    </source>
</evidence>
<comment type="caution">
    <text evidence="2">The sequence shown here is derived from an EMBL/GenBank/DDBJ whole genome shotgun (WGS) entry which is preliminary data.</text>
</comment>
<keyword evidence="1" id="KW-1133">Transmembrane helix</keyword>
<keyword evidence="1" id="KW-0472">Membrane</keyword>
<dbReference type="EMBL" id="JBEDUW010000003">
    <property type="protein sequence ID" value="KAK9939339.1"/>
    <property type="molecule type" value="Genomic_DNA"/>
</dbReference>
<keyword evidence="3" id="KW-1185">Reference proteome</keyword>
<accession>A0AAW1XRZ3</accession>
<sequence>MRRGCVADITDQWWCGLDWAFFCPLLRFLAFLVSASFILLLVADLDGGALGTGEMMKWQIGCGDGFGHGFARAHGGFVGNWK</sequence>
<evidence type="ECO:0000256" key="1">
    <source>
        <dbReference type="SAM" id="Phobius"/>
    </source>
</evidence>
<protein>
    <submittedName>
        <fullName evidence="2">Uncharacterized protein</fullName>
    </submittedName>
</protein>
<name>A0AAW1XRZ3_RUBAR</name>
<dbReference type="AlphaFoldDB" id="A0AAW1XRZ3"/>
<feature type="transmembrane region" description="Helical" evidence="1">
    <location>
        <begin position="19"/>
        <end position="42"/>
    </location>
</feature>
<proteinExistence type="predicted"/>
<keyword evidence="1" id="KW-0812">Transmembrane</keyword>
<organism evidence="2 3">
    <name type="scientific">Rubus argutus</name>
    <name type="common">Southern blackberry</name>
    <dbReference type="NCBI Taxonomy" id="59490"/>
    <lineage>
        <taxon>Eukaryota</taxon>
        <taxon>Viridiplantae</taxon>
        <taxon>Streptophyta</taxon>
        <taxon>Embryophyta</taxon>
        <taxon>Tracheophyta</taxon>
        <taxon>Spermatophyta</taxon>
        <taxon>Magnoliopsida</taxon>
        <taxon>eudicotyledons</taxon>
        <taxon>Gunneridae</taxon>
        <taxon>Pentapetalae</taxon>
        <taxon>rosids</taxon>
        <taxon>fabids</taxon>
        <taxon>Rosales</taxon>
        <taxon>Rosaceae</taxon>
        <taxon>Rosoideae</taxon>
        <taxon>Rosoideae incertae sedis</taxon>
        <taxon>Rubus</taxon>
    </lineage>
</organism>
<evidence type="ECO:0000313" key="2">
    <source>
        <dbReference type="EMBL" id="KAK9939339.1"/>
    </source>
</evidence>
<gene>
    <name evidence="2" type="ORF">M0R45_016036</name>
</gene>
<dbReference type="Proteomes" id="UP001457282">
    <property type="component" value="Unassembled WGS sequence"/>
</dbReference>